<protein>
    <submittedName>
        <fullName evidence="1">Uncharacterized protein</fullName>
    </submittedName>
</protein>
<organism evidence="1">
    <name type="scientific">hydrothermal vent metagenome</name>
    <dbReference type="NCBI Taxonomy" id="652676"/>
    <lineage>
        <taxon>unclassified sequences</taxon>
        <taxon>metagenomes</taxon>
        <taxon>ecological metagenomes</taxon>
    </lineage>
</organism>
<dbReference type="AlphaFoldDB" id="A0A3B0WGA8"/>
<name>A0A3B0WGA8_9ZZZZ</name>
<reference evidence="1" key="1">
    <citation type="submission" date="2018-06" db="EMBL/GenBank/DDBJ databases">
        <authorList>
            <person name="Zhirakovskaya E."/>
        </authorList>
    </citation>
    <scope>NUCLEOTIDE SEQUENCE</scope>
</reference>
<sequence>MRQNISEWALKAYEHQGNLWLSWNTNAPFSTLQGQFRIYRGNTFPENPASNTRTWTPDCGHAPNSWDTGLRFRHGVHCAWVSKKPSNEGGGYAYLAKTVTHHVMGGRVTYGVDMNHAELIA</sequence>
<proteinExistence type="predicted"/>
<gene>
    <name evidence="1" type="ORF">MNBD_GAMMA07-614</name>
</gene>
<accession>A0A3B0WGA8</accession>
<dbReference type="EMBL" id="UOFF01000069">
    <property type="protein sequence ID" value="VAW54875.1"/>
    <property type="molecule type" value="Genomic_DNA"/>
</dbReference>
<evidence type="ECO:0000313" key="1">
    <source>
        <dbReference type="EMBL" id="VAW54875.1"/>
    </source>
</evidence>